<evidence type="ECO:0000313" key="2">
    <source>
        <dbReference type="EMBL" id="CAJ0576532.1"/>
    </source>
</evidence>
<evidence type="ECO:0000313" key="3">
    <source>
        <dbReference type="Proteomes" id="UP001177023"/>
    </source>
</evidence>
<reference evidence="2" key="1">
    <citation type="submission" date="2023-06" db="EMBL/GenBank/DDBJ databases">
        <authorList>
            <person name="Delattre M."/>
        </authorList>
    </citation>
    <scope>NUCLEOTIDE SEQUENCE</scope>
    <source>
        <strain evidence="2">AF72</strain>
    </source>
</reference>
<feature type="signal peptide" evidence="1">
    <location>
        <begin position="1"/>
        <end position="24"/>
    </location>
</feature>
<keyword evidence="1" id="KW-0732">Signal</keyword>
<evidence type="ECO:0000256" key="1">
    <source>
        <dbReference type="SAM" id="SignalP"/>
    </source>
</evidence>
<dbReference type="Proteomes" id="UP001177023">
    <property type="component" value="Unassembled WGS sequence"/>
</dbReference>
<sequence length="169" mass="18202">MPKFHVLLVPWLLASRFSLLAAEAKNGSDANLLPTLDNNNEADLRRPVRIVRKQLVNAPPEIVEASGEEPVVAAPALALNRSEKAAPEADDELLTGELKNASLNAGFDISPNSTNITLLANNSDTILDALVGTVGIVLHDCRNDVECALRGSTHCNFHYWGFTSSCSKE</sequence>
<feature type="chain" id="PRO_5041406381" evidence="1">
    <location>
        <begin position="25"/>
        <end position="169"/>
    </location>
</feature>
<dbReference type="EMBL" id="CATQJA010002644">
    <property type="protein sequence ID" value="CAJ0576532.1"/>
    <property type="molecule type" value="Genomic_DNA"/>
</dbReference>
<feature type="non-terminal residue" evidence="2">
    <location>
        <position position="1"/>
    </location>
</feature>
<name>A0AA36CYA0_9BILA</name>
<protein>
    <submittedName>
        <fullName evidence="2">Uncharacterized protein</fullName>
    </submittedName>
</protein>
<accession>A0AA36CYA0</accession>
<dbReference type="AlphaFoldDB" id="A0AA36CYA0"/>
<gene>
    <name evidence="2" type="ORF">MSPICULIGERA_LOCUS14823</name>
</gene>
<keyword evidence="3" id="KW-1185">Reference proteome</keyword>
<comment type="caution">
    <text evidence="2">The sequence shown here is derived from an EMBL/GenBank/DDBJ whole genome shotgun (WGS) entry which is preliminary data.</text>
</comment>
<organism evidence="2 3">
    <name type="scientific">Mesorhabditis spiculigera</name>
    <dbReference type="NCBI Taxonomy" id="96644"/>
    <lineage>
        <taxon>Eukaryota</taxon>
        <taxon>Metazoa</taxon>
        <taxon>Ecdysozoa</taxon>
        <taxon>Nematoda</taxon>
        <taxon>Chromadorea</taxon>
        <taxon>Rhabditida</taxon>
        <taxon>Rhabditina</taxon>
        <taxon>Rhabditomorpha</taxon>
        <taxon>Rhabditoidea</taxon>
        <taxon>Rhabditidae</taxon>
        <taxon>Mesorhabditinae</taxon>
        <taxon>Mesorhabditis</taxon>
    </lineage>
</organism>
<proteinExistence type="predicted"/>